<organism evidence="3 4">
    <name type="scientific">Actinomadura soli</name>
    <dbReference type="NCBI Taxonomy" id="2508997"/>
    <lineage>
        <taxon>Bacteria</taxon>
        <taxon>Bacillati</taxon>
        <taxon>Actinomycetota</taxon>
        <taxon>Actinomycetes</taxon>
        <taxon>Streptosporangiales</taxon>
        <taxon>Thermomonosporaceae</taxon>
        <taxon>Actinomadura</taxon>
    </lineage>
</organism>
<dbReference type="EMBL" id="VCKW01000370">
    <property type="protein sequence ID" value="TMQ89792.1"/>
    <property type="molecule type" value="Genomic_DNA"/>
</dbReference>
<dbReference type="Proteomes" id="UP000309174">
    <property type="component" value="Unassembled WGS sequence"/>
</dbReference>
<evidence type="ECO:0000313" key="4">
    <source>
        <dbReference type="Proteomes" id="UP000309174"/>
    </source>
</evidence>
<evidence type="ECO:0008006" key="5">
    <source>
        <dbReference type="Google" id="ProtNLM"/>
    </source>
</evidence>
<keyword evidence="2" id="KW-1133">Transmembrane helix</keyword>
<dbReference type="RefSeq" id="WP_138650094.1">
    <property type="nucleotide sequence ID" value="NZ_VCKW01000370.1"/>
</dbReference>
<feature type="compositionally biased region" description="Basic and acidic residues" evidence="1">
    <location>
        <begin position="1"/>
        <end position="14"/>
    </location>
</feature>
<sequence length="365" mass="37299">MRHPSDGTLRRLLDEPSGVAGTDRDHVADCASCLSGLAVVQEDAEAAASALDIRFAADVELIVDVDAGWHRLASAIAGGETGPETAADPPGRWRTKLRNPVVAIVGVVALLGGAGVAAAADWFQIFRAEKVAPVTAPRADLVRLPELDAFGDLAVTSKIEVRQVADAAAAGKATGLSVPRVSRLPRGVTGEPAYRVGGKASALFTFSMAKTAQTVAAAGGKAPPPPPGLDGSRFRLGAGPGVVAAWSQGRPVPALIVVRAVAPTVYSSGVPFETARDYLLSLPTVPENVKAQLRAFTGTGTTLPLFVSVEKMKASTADVRGVPATVLAARDGAMAGVIWADDGVVTAVAGSLSAREVLSVARGLR</sequence>
<reference evidence="3 4" key="1">
    <citation type="submission" date="2019-05" db="EMBL/GenBank/DDBJ databases">
        <title>Draft genome sequence of Actinomadura sp. 14C53.</title>
        <authorList>
            <person name="Saricaoglu S."/>
            <person name="Isik K."/>
        </authorList>
    </citation>
    <scope>NUCLEOTIDE SEQUENCE [LARGE SCALE GENOMIC DNA]</scope>
    <source>
        <strain evidence="3 4">14C53</strain>
    </source>
</reference>
<keyword evidence="2" id="KW-0812">Transmembrane</keyword>
<keyword evidence="2" id="KW-0472">Membrane</keyword>
<keyword evidence="4" id="KW-1185">Reference proteome</keyword>
<evidence type="ECO:0000256" key="1">
    <source>
        <dbReference type="SAM" id="MobiDB-lite"/>
    </source>
</evidence>
<accession>A0A5C4J2W7</accession>
<name>A0A5C4J2W7_9ACTN</name>
<comment type="caution">
    <text evidence="3">The sequence shown here is derived from an EMBL/GenBank/DDBJ whole genome shotgun (WGS) entry which is preliminary data.</text>
</comment>
<protein>
    <recommendedName>
        <fullName evidence="5">DUF4367 domain-containing protein</fullName>
    </recommendedName>
</protein>
<feature type="region of interest" description="Disordered" evidence="1">
    <location>
        <begin position="1"/>
        <end position="20"/>
    </location>
</feature>
<evidence type="ECO:0000313" key="3">
    <source>
        <dbReference type="EMBL" id="TMQ89792.1"/>
    </source>
</evidence>
<proteinExistence type="predicted"/>
<gene>
    <name evidence="3" type="ORF">ETD83_38320</name>
</gene>
<evidence type="ECO:0000256" key="2">
    <source>
        <dbReference type="SAM" id="Phobius"/>
    </source>
</evidence>
<feature type="transmembrane region" description="Helical" evidence="2">
    <location>
        <begin position="101"/>
        <end position="123"/>
    </location>
</feature>
<dbReference type="AlphaFoldDB" id="A0A5C4J2W7"/>
<dbReference type="OrthoDB" id="5180342at2"/>